<keyword evidence="3" id="KW-0808">Transferase</keyword>
<evidence type="ECO:0000313" key="7">
    <source>
        <dbReference type="EMBL" id="CAH7676349.1"/>
    </source>
</evidence>
<comment type="pathway">
    <text evidence="1">Purine metabolism; IMP biosynthesis via de novo pathway; N(2)-formyl-N(1)-(5-phospho-D-ribosyl)glycinamide from N(1)-(5-phospho-D-ribosyl)glycinamide (10-formyl THF route): step 1/1.</text>
</comment>
<keyword evidence="8" id="KW-1185">Reference proteome</keyword>
<evidence type="ECO:0000256" key="2">
    <source>
        <dbReference type="ARBA" id="ARBA00012254"/>
    </source>
</evidence>
<dbReference type="GO" id="GO:0004644">
    <property type="term" value="F:phosphoribosylglycinamide formyltransferase activity"/>
    <property type="evidence" value="ECO:0007669"/>
    <property type="project" value="UniProtKB-EC"/>
</dbReference>
<dbReference type="EMBL" id="CALTRL010002650">
    <property type="protein sequence ID" value="CAH7676349.1"/>
    <property type="molecule type" value="Genomic_DNA"/>
</dbReference>
<accession>A0AAV0B283</accession>
<comment type="caution">
    <text evidence="7">The sequence shown here is derived from an EMBL/GenBank/DDBJ whole genome shotgun (WGS) entry which is preliminary data.</text>
</comment>
<evidence type="ECO:0000256" key="5">
    <source>
        <dbReference type="SAM" id="MobiDB-lite"/>
    </source>
</evidence>
<feature type="region of interest" description="Disordered" evidence="5">
    <location>
        <begin position="94"/>
        <end position="114"/>
    </location>
</feature>
<dbReference type="Pfam" id="PF00551">
    <property type="entry name" value="Formyl_trans_N"/>
    <property type="match status" value="2"/>
</dbReference>
<reference evidence="7" key="1">
    <citation type="submission" date="2022-06" db="EMBL/GenBank/DDBJ databases">
        <authorList>
            <consortium name="SYNGENTA / RWTH Aachen University"/>
        </authorList>
    </citation>
    <scope>NUCLEOTIDE SEQUENCE</scope>
</reference>
<sequence length="279" mass="30978">MTVESESKIECSDERVITLNVVVLISGSGSNLQALIDNLPKFKSPSARISLVISNSKYAYGIERARGSVPEIPTKVFSLASFRKCHDQKLLTINQHQREGTNDSSATTASSSVVPEPSVEEIKRRIRIDYDRQLAGIVKSGRPHLVVLAGFMHILSKEFLDLMTFDWKQDEGVATSCERSKIPVINLHPALPGQFDGSDAIRRAYDVGPNGSKQIDHTGVMVHEVISQVDKGQPIITESVMMIEGESFETFENRMHEVEHDLIVRATFEMLSRISKSSP</sequence>
<dbReference type="GO" id="GO:0006189">
    <property type="term" value="P:'de novo' IMP biosynthetic process"/>
    <property type="evidence" value="ECO:0007669"/>
    <property type="project" value="TreeGrafter"/>
</dbReference>
<evidence type="ECO:0000256" key="3">
    <source>
        <dbReference type="ARBA" id="ARBA00022679"/>
    </source>
</evidence>
<keyword evidence="4" id="KW-0658">Purine biosynthesis</keyword>
<dbReference type="Gene3D" id="3.40.50.170">
    <property type="entry name" value="Formyl transferase, N-terminal domain"/>
    <property type="match status" value="1"/>
</dbReference>
<dbReference type="Proteomes" id="UP001153365">
    <property type="component" value="Unassembled WGS sequence"/>
</dbReference>
<dbReference type="AlphaFoldDB" id="A0AAV0B283"/>
<evidence type="ECO:0000313" key="8">
    <source>
        <dbReference type="Proteomes" id="UP001153365"/>
    </source>
</evidence>
<dbReference type="SUPFAM" id="SSF53328">
    <property type="entry name" value="Formyltransferase"/>
    <property type="match status" value="1"/>
</dbReference>
<evidence type="ECO:0000256" key="1">
    <source>
        <dbReference type="ARBA" id="ARBA00005054"/>
    </source>
</evidence>
<dbReference type="InterPro" id="IPR036477">
    <property type="entry name" value="Formyl_transf_N_sf"/>
</dbReference>
<evidence type="ECO:0000256" key="4">
    <source>
        <dbReference type="ARBA" id="ARBA00022755"/>
    </source>
</evidence>
<dbReference type="InterPro" id="IPR002376">
    <property type="entry name" value="Formyl_transf_N"/>
</dbReference>
<dbReference type="GO" id="GO:0005737">
    <property type="term" value="C:cytoplasm"/>
    <property type="evidence" value="ECO:0007669"/>
    <property type="project" value="TreeGrafter"/>
</dbReference>
<dbReference type="EC" id="2.1.2.2" evidence="2"/>
<evidence type="ECO:0000259" key="6">
    <source>
        <dbReference type="Pfam" id="PF00551"/>
    </source>
</evidence>
<proteinExistence type="predicted"/>
<protein>
    <recommendedName>
        <fullName evidence="2">phosphoribosylglycinamide formyltransferase 1</fullName>
        <ecNumber evidence="2">2.1.2.2</ecNumber>
    </recommendedName>
</protein>
<feature type="compositionally biased region" description="Low complexity" evidence="5">
    <location>
        <begin position="104"/>
        <end position="114"/>
    </location>
</feature>
<organism evidence="7 8">
    <name type="scientific">Phakopsora pachyrhizi</name>
    <name type="common">Asian soybean rust disease fungus</name>
    <dbReference type="NCBI Taxonomy" id="170000"/>
    <lineage>
        <taxon>Eukaryota</taxon>
        <taxon>Fungi</taxon>
        <taxon>Dikarya</taxon>
        <taxon>Basidiomycota</taxon>
        <taxon>Pucciniomycotina</taxon>
        <taxon>Pucciniomycetes</taxon>
        <taxon>Pucciniales</taxon>
        <taxon>Phakopsoraceae</taxon>
        <taxon>Phakopsora</taxon>
    </lineage>
</organism>
<dbReference type="PANTHER" id="PTHR43369:SF2">
    <property type="entry name" value="PHOSPHORIBOSYLGLYCINAMIDE FORMYLTRANSFERASE"/>
    <property type="match status" value="1"/>
</dbReference>
<gene>
    <name evidence="7" type="ORF">PPACK8108_LOCUS11472</name>
</gene>
<feature type="domain" description="Formyl transferase N-terminal" evidence="6">
    <location>
        <begin position="20"/>
        <end position="162"/>
    </location>
</feature>
<feature type="domain" description="Formyl transferase N-terminal" evidence="6">
    <location>
        <begin position="181"/>
        <end position="267"/>
    </location>
</feature>
<dbReference type="PANTHER" id="PTHR43369">
    <property type="entry name" value="PHOSPHORIBOSYLGLYCINAMIDE FORMYLTRANSFERASE"/>
    <property type="match status" value="1"/>
</dbReference>
<name>A0AAV0B283_PHAPC</name>